<dbReference type="GO" id="GO:0006370">
    <property type="term" value="P:7-methylguanosine mRNA capping"/>
    <property type="evidence" value="ECO:0007669"/>
    <property type="project" value="TreeGrafter"/>
</dbReference>
<evidence type="ECO:0000259" key="8">
    <source>
        <dbReference type="PROSITE" id="PS51614"/>
    </source>
</evidence>
<dbReference type="InterPro" id="IPR050851">
    <property type="entry name" value="mRNA_Cap_2O-Ribose_MeTrfase"/>
</dbReference>
<dbReference type="GO" id="GO:0032259">
    <property type="term" value="P:methylation"/>
    <property type="evidence" value="ECO:0007669"/>
    <property type="project" value="UniProtKB-KW"/>
</dbReference>
<feature type="binding site" evidence="7">
    <location>
        <position position="173"/>
    </location>
    <ligand>
        <name>S-adenosyl-L-methionine</name>
        <dbReference type="ChEBI" id="CHEBI:59789"/>
    </ligand>
</feature>
<feature type="binding site" evidence="7">
    <location>
        <position position="154"/>
    </location>
    <ligand>
        <name>S-adenosyl-L-methionine</name>
        <dbReference type="ChEBI" id="CHEBI:59789"/>
    </ligand>
</feature>
<protein>
    <recommendedName>
        <fullName evidence="2">Cap-specific mRNA (nucleoside-2'-O-)-methyltransferase 2</fullName>
        <ecNumber evidence="1">2.1.1.296</ecNumber>
    </recommendedName>
</protein>
<dbReference type="InterPro" id="IPR025807">
    <property type="entry name" value="Adrift-typ_MeTrfase"/>
</dbReference>
<keyword evidence="4 7" id="KW-0808">Transferase</keyword>
<evidence type="ECO:0000313" key="10">
    <source>
        <dbReference type="Proteomes" id="UP000494040"/>
    </source>
</evidence>
<evidence type="ECO:0000313" key="9">
    <source>
        <dbReference type="EnsemblMetazoa" id="XP_014242653.1"/>
    </source>
</evidence>
<feature type="domain" description="Adrift-type SAM-dependent 2'-O-MTase" evidence="8">
    <location>
        <begin position="115"/>
        <end position="328"/>
    </location>
</feature>
<keyword evidence="10" id="KW-1185">Reference proteome</keyword>
<dbReference type="GeneID" id="106662807"/>
<proteinExistence type="predicted"/>
<feature type="active site" description="Proton acceptor" evidence="7">
    <location>
        <position position="281"/>
    </location>
</feature>
<sequence length="700" mass="81497">MNVFDALPVSFGSSKTEKDPNSYKNRNRDNVWQVVENGFSKCFEFSNKRPSTFPSQDGLFTHGKWEVETLQKLKEELNGVKSKLNSYNLADWHDHTRKNNYAGTVMRSLRKFQPEFLTQAWCKFYEVVSRYKLIPKQCLKKKLLNSVHLCEAPGAFIASLNHFLKLNHPEIEWKWFATTLNPYYEGNDLQHMVNDDRFIINTLENWWFGNDETGNVYGDNYLSSLIEKTKFLHPVYLVTADGSIDCLSDPAEQEKKVVHLHFTETVCALNILERGGSFLLKTFTMFECDTVCLMYLLRCCFTHINVFKPVTSKEGNSEVYVVCLGYKGKDHVPVLEKLNVYYYKEMKEALFSRNDIPDFFIQEIINCATKFKLIQTSVIERNIETYKHQHKRKRSRLQLMDIRDSTANLFIEKYKIRPISPKDFVVHDQDKFYFKADAICLNLFPRDESGTFLERKMFKQLDTKAMLDFYKGKLDLVETDWDVEDIFWFTFSPNSKIKLNLKFGKPIEKVRTSKFCKGNLLAIYTELVKLCLETGVKIDIPDQLDLDKFICKNAIDTNDFSWTENYNECQKCFFEKFMSACEKLEVGDDLILKGFPLLTQFNVGVIFILGHLFEKVGFVNPSVSPYSIILKGLKDSDLKSLISSISSSMCDRKTDGLVSLVHITYLCESEILRCVTWINQITLKFLSLIMLKKLKETRQT</sequence>
<evidence type="ECO:0000256" key="1">
    <source>
        <dbReference type="ARBA" id="ARBA00012770"/>
    </source>
</evidence>
<evidence type="ECO:0000256" key="6">
    <source>
        <dbReference type="ARBA" id="ARBA00049477"/>
    </source>
</evidence>
<comment type="catalytic activity">
    <reaction evidence="6">
        <text>a 5'-end (N(7)-methyl 5'-triphosphoguanosine)-(2'-O-methyl-ribonucleoside)-(ribonucleotide) in mRNA + S-adenosyl-L-methionine = a 5'-end (N(7)-methyl 5'-triphosphoguanosine)-(2'-O-methyl-ribonucleoside)-(2'-O-methyl-ribonucleotide) in mRNA + S-adenosyl-L-homocysteine + H(+)</text>
        <dbReference type="Rhea" id="RHEA:67024"/>
        <dbReference type="Rhea" id="RHEA-COMP:17169"/>
        <dbReference type="Rhea" id="RHEA-COMP:17170"/>
        <dbReference type="ChEBI" id="CHEBI:15378"/>
        <dbReference type="ChEBI" id="CHEBI:57856"/>
        <dbReference type="ChEBI" id="CHEBI:59789"/>
        <dbReference type="ChEBI" id="CHEBI:167612"/>
        <dbReference type="ChEBI" id="CHEBI:167614"/>
        <dbReference type="EC" id="2.1.1.296"/>
    </reaction>
</comment>
<keyword evidence="3 7" id="KW-0489">Methyltransferase</keyword>
<dbReference type="EnsemblMetazoa" id="XM_014387167.2">
    <property type="protein sequence ID" value="XP_014242653.1"/>
    <property type="gene ID" value="LOC106662807"/>
</dbReference>
<dbReference type="GO" id="GO:0005634">
    <property type="term" value="C:nucleus"/>
    <property type="evidence" value="ECO:0007669"/>
    <property type="project" value="UniProtKB-ARBA"/>
</dbReference>
<dbReference type="PANTHER" id="PTHR16121:SF2">
    <property type="entry name" value="CAP-SPECIFIC MRNA (NUCLEOSIDE-2'-O-)-METHYLTRANSFERASE 2"/>
    <property type="match status" value="1"/>
</dbReference>
<dbReference type="PANTHER" id="PTHR16121">
    <property type="entry name" value="CAP-SPECIFIC MRNA (NUCLEOSIDE-2'-O-)-METHYLTRANSFERASE 1-RELATED"/>
    <property type="match status" value="1"/>
</dbReference>
<dbReference type="CTD" id="109861"/>
<organism evidence="9 10">
    <name type="scientific">Cimex lectularius</name>
    <name type="common">Bed bug</name>
    <name type="synonym">Acanthia lectularia</name>
    <dbReference type="NCBI Taxonomy" id="79782"/>
    <lineage>
        <taxon>Eukaryota</taxon>
        <taxon>Metazoa</taxon>
        <taxon>Ecdysozoa</taxon>
        <taxon>Arthropoda</taxon>
        <taxon>Hexapoda</taxon>
        <taxon>Insecta</taxon>
        <taxon>Pterygota</taxon>
        <taxon>Neoptera</taxon>
        <taxon>Paraneoptera</taxon>
        <taxon>Hemiptera</taxon>
        <taxon>Heteroptera</taxon>
        <taxon>Panheteroptera</taxon>
        <taxon>Cimicomorpha</taxon>
        <taxon>Cimicidae</taxon>
        <taxon>Cimex</taxon>
    </lineage>
</organism>
<reference evidence="9" key="1">
    <citation type="submission" date="2022-01" db="UniProtKB">
        <authorList>
            <consortium name="EnsemblMetazoa"/>
        </authorList>
    </citation>
    <scope>IDENTIFICATION</scope>
</reference>
<evidence type="ECO:0000256" key="4">
    <source>
        <dbReference type="ARBA" id="ARBA00022679"/>
    </source>
</evidence>
<dbReference type="Gene3D" id="3.40.50.12760">
    <property type="match status" value="2"/>
</dbReference>
<dbReference type="EC" id="2.1.1.296" evidence="1"/>
<evidence type="ECO:0000256" key="3">
    <source>
        <dbReference type="ARBA" id="ARBA00022603"/>
    </source>
</evidence>
<accession>A0A8I6RDD3</accession>
<dbReference type="InterPro" id="IPR002877">
    <property type="entry name" value="RNA_MeTrfase_FtsJ_dom"/>
</dbReference>
<dbReference type="GO" id="GO:0120550">
    <property type="term" value="F:methyltransferase cap2 activity"/>
    <property type="evidence" value="ECO:0007669"/>
    <property type="project" value="UniProtKB-EC"/>
</dbReference>
<dbReference type="KEGG" id="clec:106662807"/>
<dbReference type="RefSeq" id="XP_014242653.1">
    <property type="nucleotide sequence ID" value="XM_014387167.2"/>
</dbReference>
<dbReference type="PROSITE" id="PS51614">
    <property type="entry name" value="SAM_MT_ADRIFT"/>
    <property type="match status" value="1"/>
</dbReference>
<evidence type="ECO:0000256" key="5">
    <source>
        <dbReference type="ARBA" id="ARBA00022691"/>
    </source>
</evidence>
<dbReference type="GO" id="GO:0005737">
    <property type="term" value="C:cytoplasm"/>
    <property type="evidence" value="ECO:0007669"/>
    <property type="project" value="TreeGrafter"/>
</dbReference>
<feature type="binding site" evidence="7">
    <location>
        <position position="241"/>
    </location>
    <ligand>
        <name>S-adenosyl-L-methionine</name>
        <dbReference type="ChEBI" id="CHEBI:59789"/>
    </ligand>
</feature>
<keyword evidence="5 7" id="KW-0949">S-adenosyl-L-methionine</keyword>
<dbReference type="InterPro" id="IPR029063">
    <property type="entry name" value="SAM-dependent_MTases_sf"/>
</dbReference>
<evidence type="ECO:0000256" key="2">
    <source>
        <dbReference type="ARBA" id="ARBA00021134"/>
    </source>
</evidence>
<name>A0A8I6RDD3_CIMLE</name>
<dbReference type="OMA" id="NIRTFHK"/>
<dbReference type="SUPFAM" id="SSF53335">
    <property type="entry name" value="S-adenosyl-L-methionine-dependent methyltransferases"/>
    <property type="match status" value="1"/>
</dbReference>
<evidence type="ECO:0000256" key="7">
    <source>
        <dbReference type="PROSITE-ProRule" id="PRU00946"/>
    </source>
</evidence>
<dbReference type="AlphaFoldDB" id="A0A8I6RDD3"/>
<dbReference type="OrthoDB" id="429597at2759"/>
<dbReference type="Proteomes" id="UP000494040">
    <property type="component" value="Unassembled WGS sequence"/>
</dbReference>
<dbReference type="Pfam" id="PF01728">
    <property type="entry name" value="FtsJ"/>
    <property type="match status" value="1"/>
</dbReference>
<dbReference type="GO" id="GO:0004483">
    <property type="term" value="F:methyltransferase cap1 activity"/>
    <property type="evidence" value="ECO:0007669"/>
    <property type="project" value="TreeGrafter"/>
</dbReference>